<sequence length="145" mass="15976">SGLEAAVAASGIDELRAAYREWPLFASLLDNVEMSLAKTDRDIAARYLALGGRDDFVEQVLAEYDRTRRLALEVTGHSRLLENRRVLSRAVQLRDPYVDALSHLQLRALSALRSGDALTEEERERLSTLLLLSVNGVAAGLQNTG</sequence>
<organism evidence="3 4">
    <name type="scientific">Streptosporangium algeriense</name>
    <dbReference type="NCBI Taxonomy" id="1682748"/>
    <lineage>
        <taxon>Bacteria</taxon>
        <taxon>Bacillati</taxon>
        <taxon>Actinomycetota</taxon>
        <taxon>Actinomycetes</taxon>
        <taxon>Streptosporangiales</taxon>
        <taxon>Streptosporangiaceae</taxon>
        <taxon>Streptosporangium</taxon>
    </lineage>
</organism>
<accession>A0ABW3DWW3</accession>
<comment type="function">
    <text evidence="1">Forms oxaloacetate, a four-carbon dicarboxylic acid source for the tricarboxylic acid cycle.</text>
</comment>
<protein>
    <recommendedName>
        <fullName evidence="2">Phosphoenolpyruvate carboxylase</fullName>
    </recommendedName>
</protein>
<dbReference type="Proteomes" id="UP001597024">
    <property type="component" value="Unassembled WGS sequence"/>
</dbReference>
<name>A0ABW3DWW3_9ACTN</name>
<feature type="non-terminal residue" evidence="3">
    <location>
        <position position="1"/>
    </location>
</feature>
<dbReference type="Pfam" id="PF00311">
    <property type="entry name" value="PEPcase"/>
    <property type="match status" value="1"/>
</dbReference>
<dbReference type="PANTHER" id="PTHR30523">
    <property type="entry name" value="PHOSPHOENOLPYRUVATE CARBOXYLASE"/>
    <property type="match status" value="1"/>
</dbReference>
<dbReference type="EMBL" id="JBHTHX010001274">
    <property type="protein sequence ID" value="MFD0888315.1"/>
    <property type="molecule type" value="Genomic_DNA"/>
</dbReference>
<dbReference type="PANTHER" id="PTHR30523:SF6">
    <property type="entry name" value="PHOSPHOENOLPYRUVATE CARBOXYLASE"/>
    <property type="match status" value="1"/>
</dbReference>
<dbReference type="GO" id="GO:0008964">
    <property type="term" value="F:phosphoenolpyruvate carboxylase activity"/>
    <property type="evidence" value="ECO:0007669"/>
    <property type="project" value="UniProtKB-EC"/>
</dbReference>
<dbReference type="InterPro" id="IPR015813">
    <property type="entry name" value="Pyrv/PenolPyrv_kinase-like_dom"/>
</dbReference>
<dbReference type="SUPFAM" id="SSF51621">
    <property type="entry name" value="Phosphoenolpyruvate/pyruvate domain"/>
    <property type="match status" value="1"/>
</dbReference>
<reference evidence="4" key="1">
    <citation type="journal article" date="2019" name="Int. J. Syst. Evol. Microbiol.">
        <title>The Global Catalogue of Microorganisms (GCM) 10K type strain sequencing project: providing services to taxonomists for standard genome sequencing and annotation.</title>
        <authorList>
            <consortium name="The Broad Institute Genomics Platform"/>
            <consortium name="The Broad Institute Genome Sequencing Center for Infectious Disease"/>
            <person name="Wu L."/>
            <person name="Ma J."/>
        </authorList>
    </citation>
    <scope>NUCLEOTIDE SEQUENCE [LARGE SCALE GENOMIC DNA]</scope>
    <source>
        <strain evidence="4">CCUG 62974</strain>
    </source>
</reference>
<keyword evidence="3" id="KW-0456">Lyase</keyword>
<evidence type="ECO:0000256" key="1">
    <source>
        <dbReference type="ARBA" id="ARBA00003670"/>
    </source>
</evidence>
<evidence type="ECO:0000313" key="4">
    <source>
        <dbReference type="Proteomes" id="UP001597024"/>
    </source>
</evidence>
<dbReference type="InterPro" id="IPR021135">
    <property type="entry name" value="PEP_COase"/>
</dbReference>
<evidence type="ECO:0000256" key="2">
    <source>
        <dbReference type="ARBA" id="ARBA00022419"/>
    </source>
</evidence>
<evidence type="ECO:0000313" key="3">
    <source>
        <dbReference type="EMBL" id="MFD0888315.1"/>
    </source>
</evidence>
<comment type="caution">
    <text evidence="3">The sequence shown here is derived from an EMBL/GenBank/DDBJ whole genome shotgun (WGS) entry which is preliminary data.</text>
</comment>
<keyword evidence="4" id="KW-1185">Reference proteome</keyword>
<gene>
    <name evidence="3" type="ORF">ACFQ08_27570</name>
</gene>
<proteinExistence type="predicted"/>